<feature type="transmembrane region" description="Helical" evidence="1">
    <location>
        <begin position="14"/>
        <end position="36"/>
    </location>
</feature>
<protein>
    <submittedName>
        <fullName evidence="2">Odorant receptor 47a-like</fullName>
    </submittedName>
</protein>
<keyword evidence="3" id="KW-1185">Reference proteome</keyword>
<evidence type="ECO:0000256" key="1">
    <source>
        <dbReference type="SAM" id="Phobius"/>
    </source>
</evidence>
<proteinExistence type="predicted"/>
<dbReference type="EMBL" id="JAYRBN010000071">
    <property type="protein sequence ID" value="KAL2734732.1"/>
    <property type="molecule type" value="Genomic_DNA"/>
</dbReference>
<name>A0ABD2BPN5_VESMC</name>
<dbReference type="Proteomes" id="UP001607303">
    <property type="component" value="Unassembled WGS sequence"/>
</dbReference>
<feature type="transmembrane region" description="Helical" evidence="1">
    <location>
        <begin position="105"/>
        <end position="130"/>
    </location>
</feature>
<accession>A0ABD2BPN5</accession>
<keyword evidence="1" id="KW-0472">Membrane</keyword>
<reference evidence="2 3" key="1">
    <citation type="journal article" date="2024" name="Ann. Entomol. Soc. Am.">
        <title>Genomic analyses of the southern and eastern yellowjacket wasps (Hymenoptera: Vespidae) reveal evolutionary signatures of social life.</title>
        <authorList>
            <person name="Catto M.A."/>
            <person name="Caine P.B."/>
            <person name="Orr S.E."/>
            <person name="Hunt B.G."/>
            <person name="Goodisman M.A.D."/>
        </authorList>
    </citation>
    <scope>NUCLEOTIDE SEQUENCE [LARGE SCALE GENOMIC DNA]</scope>
    <source>
        <strain evidence="2">232</strain>
        <tissue evidence="2">Head and thorax</tissue>
    </source>
</reference>
<dbReference type="AlphaFoldDB" id="A0ABD2BPN5"/>
<feature type="transmembrane region" description="Helical" evidence="1">
    <location>
        <begin position="42"/>
        <end position="65"/>
    </location>
</feature>
<comment type="caution">
    <text evidence="2">The sequence shown here is derived from an EMBL/GenBank/DDBJ whole genome shotgun (WGS) entry which is preliminary data.</text>
</comment>
<organism evidence="2 3">
    <name type="scientific">Vespula maculifrons</name>
    <name type="common">Eastern yellow jacket</name>
    <name type="synonym">Wasp</name>
    <dbReference type="NCBI Taxonomy" id="7453"/>
    <lineage>
        <taxon>Eukaryota</taxon>
        <taxon>Metazoa</taxon>
        <taxon>Ecdysozoa</taxon>
        <taxon>Arthropoda</taxon>
        <taxon>Hexapoda</taxon>
        <taxon>Insecta</taxon>
        <taxon>Pterygota</taxon>
        <taxon>Neoptera</taxon>
        <taxon>Endopterygota</taxon>
        <taxon>Hymenoptera</taxon>
        <taxon>Apocrita</taxon>
        <taxon>Aculeata</taxon>
        <taxon>Vespoidea</taxon>
        <taxon>Vespidae</taxon>
        <taxon>Vespinae</taxon>
        <taxon>Vespula</taxon>
    </lineage>
</organism>
<feature type="transmembrane region" description="Helical" evidence="1">
    <location>
        <begin position="229"/>
        <end position="248"/>
    </location>
</feature>
<sequence>MIRIWRYDMSLQQLIYICVLNFTIAVGSLLQIYLLFMSEAKIVPIIKLVETILPSLCFAACYYNILSNTTIMKRILYHIKCDWDNLAHKPELIILKEYANRTRTYTITIAIAFYLYIISLILPSTVRIFLHNFDEANETGLTLPIGLDNFMKDQMNYYLTLLLECVFIFIMSTIGIAHYSITKIEKGFECNTDKLNDASNCNKFAQEYKWLVDIIESFADLMKLYLEKIYPFEVFMSLLFIIVNYIYMPNSILLLIVENAKNITLFHNEEHGAMQFIYERNNRIIPLSFWHVNTDVFFIRYDNL</sequence>
<keyword evidence="1" id="KW-1133">Transmembrane helix</keyword>
<evidence type="ECO:0000313" key="3">
    <source>
        <dbReference type="Proteomes" id="UP001607303"/>
    </source>
</evidence>
<keyword evidence="1" id="KW-0812">Transmembrane</keyword>
<gene>
    <name evidence="2" type="ORF">V1477_013909</name>
</gene>
<evidence type="ECO:0000313" key="2">
    <source>
        <dbReference type="EMBL" id="KAL2734732.1"/>
    </source>
</evidence>
<feature type="transmembrane region" description="Helical" evidence="1">
    <location>
        <begin position="157"/>
        <end position="179"/>
    </location>
</feature>